<name>A0A5B9M9V0_9BACT</name>
<sequence length="241" mass="26229">MSQSNDIAGLIRRNWMRVTDEVRQAAVAAGRAPDSVRVIGVSKYVDAATTRLLFDAGCCDLGESRPQVLWQKAETVERAVPENANRSLRWHMIGHVQTNKLRRMLPLGPLIHSVDSERILRAIDGEAHRQERVAEVLLEVNISGDENKTGLSPDAVGQLLEIPDLNSVRIIGLMAMAGWGTEPSQAASQFQDVAQLRDRLVASGGHTLPELSMGMSGDFREAIAAGATMVRIGSALFEGVR</sequence>
<evidence type="ECO:0000256" key="2">
    <source>
        <dbReference type="HAMAP-Rule" id="MF_02087"/>
    </source>
</evidence>
<dbReference type="KEGG" id="smam:Mal15_08700"/>
<dbReference type="AlphaFoldDB" id="A0A5B9M9V0"/>
<dbReference type="InterPro" id="IPR001608">
    <property type="entry name" value="Ala_racemase_N"/>
</dbReference>
<accession>A0A5B9M9V0</accession>
<protein>
    <recommendedName>
        <fullName evidence="2">Pyridoxal phosphate homeostasis protein</fullName>
        <shortName evidence="2">PLP homeostasis protein</shortName>
    </recommendedName>
</protein>
<proteinExistence type="inferred from homology"/>
<dbReference type="Gene3D" id="3.20.20.10">
    <property type="entry name" value="Alanine racemase"/>
    <property type="match status" value="1"/>
</dbReference>
<keyword evidence="7" id="KW-1185">Reference proteome</keyword>
<evidence type="ECO:0000259" key="5">
    <source>
        <dbReference type="Pfam" id="PF01168"/>
    </source>
</evidence>
<evidence type="ECO:0000256" key="4">
    <source>
        <dbReference type="RuleBase" id="RU004514"/>
    </source>
</evidence>
<comment type="function">
    <text evidence="2">Pyridoxal 5'-phosphate (PLP)-binding protein, which is involved in PLP homeostasis.</text>
</comment>
<dbReference type="HAMAP" id="MF_02087">
    <property type="entry name" value="PLP_homeostasis"/>
    <property type="match status" value="1"/>
</dbReference>
<dbReference type="EMBL" id="CP036264">
    <property type="protein sequence ID" value="QEF96840.1"/>
    <property type="molecule type" value="Genomic_DNA"/>
</dbReference>
<gene>
    <name evidence="6" type="ORF">Mal15_08700</name>
</gene>
<dbReference type="RefSeq" id="WP_233903272.1">
    <property type="nucleotide sequence ID" value="NZ_CP036264.1"/>
</dbReference>
<dbReference type="CDD" id="cd00635">
    <property type="entry name" value="PLPDE_III_YBL036c_like"/>
    <property type="match status" value="1"/>
</dbReference>
<dbReference type="Pfam" id="PF01168">
    <property type="entry name" value="Ala_racemase_N"/>
    <property type="match status" value="1"/>
</dbReference>
<feature type="modified residue" description="N6-(pyridoxal phosphate)lysine" evidence="2 3">
    <location>
        <position position="43"/>
    </location>
</feature>
<dbReference type="InterPro" id="IPR011078">
    <property type="entry name" value="PyrdxlP_homeostasis"/>
</dbReference>
<dbReference type="InterPro" id="IPR029066">
    <property type="entry name" value="PLP-binding_barrel"/>
</dbReference>
<evidence type="ECO:0000256" key="3">
    <source>
        <dbReference type="PIRSR" id="PIRSR004848-1"/>
    </source>
</evidence>
<dbReference type="Proteomes" id="UP000321353">
    <property type="component" value="Chromosome"/>
</dbReference>
<dbReference type="PANTHER" id="PTHR10146">
    <property type="entry name" value="PROLINE SYNTHETASE CO-TRANSCRIBED BACTERIAL HOMOLOG PROTEIN"/>
    <property type="match status" value="1"/>
</dbReference>
<comment type="similarity">
    <text evidence="2 4">Belongs to the pyridoxal phosphate-binding protein YggS/PROSC family.</text>
</comment>
<keyword evidence="1 2" id="KW-0663">Pyridoxal phosphate</keyword>
<evidence type="ECO:0000313" key="7">
    <source>
        <dbReference type="Proteomes" id="UP000321353"/>
    </source>
</evidence>
<dbReference type="PIRSF" id="PIRSF004848">
    <property type="entry name" value="YBL036c_PLPDEIII"/>
    <property type="match status" value="1"/>
</dbReference>
<feature type="domain" description="Alanine racemase N-terminal" evidence="5">
    <location>
        <begin position="87"/>
        <end position="237"/>
    </location>
</feature>
<dbReference type="NCBIfam" id="TIGR00044">
    <property type="entry name" value="YggS family pyridoxal phosphate-dependent enzyme"/>
    <property type="match status" value="1"/>
</dbReference>
<dbReference type="GO" id="GO:0030170">
    <property type="term" value="F:pyridoxal phosphate binding"/>
    <property type="evidence" value="ECO:0007669"/>
    <property type="project" value="UniProtKB-UniRule"/>
</dbReference>
<dbReference type="PANTHER" id="PTHR10146:SF14">
    <property type="entry name" value="PYRIDOXAL PHOSPHATE HOMEOSTASIS PROTEIN"/>
    <property type="match status" value="1"/>
</dbReference>
<organism evidence="6 7">
    <name type="scientific">Stieleria maiorica</name>
    <dbReference type="NCBI Taxonomy" id="2795974"/>
    <lineage>
        <taxon>Bacteria</taxon>
        <taxon>Pseudomonadati</taxon>
        <taxon>Planctomycetota</taxon>
        <taxon>Planctomycetia</taxon>
        <taxon>Pirellulales</taxon>
        <taxon>Pirellulaceae</taxon>
        <taxon>Stieleria</taxon>
    </lineage>
</organism>
<evidence type="ECO:0000256" key="1">
    <source>
        <dbReference type="ARBA" id="ARBA00022898"/>
    </source>
</evidence>
<reference evidence="6 7" key="1">
    <citation type="submission" date="2019-02" db="EMBL/GenBank/DDBJ databases">
        <title>Planctomycetal bacteria perform biofilm scaping via a novel small molecule.</title>
        <authorList>
            <person name="Jeske O."/>
            <person name="Boedeker C."/>
            <person name="Wiegand S."/>
            <person name="Breitling P."/>
            <person name="Kallscheuer N."/>
            <person name="Jogler M."/>
            <person name="Rohde M."/>
            <person name="Petersen J."/>
            <person name="Medema M.H."/>
            <person name="Surup F."/>
            <person name="Jogler C."/>
        </authorList>
    </citation>
    <scope>NUCLEOTIDE SEQUENCE [LARGE SCALE GENOMIC DNA]</scope>
    <source>
        <strain evidence="6 7">Mal15</strain>
    </source>
</reference>
<evidence type="ECO:0000313" key="6">
    <source>
        <dbReference type="EMBL" id="QEF96840.1"/>
    </source>
</evidence>
<dbReference type="SUPFAM" id="SSF51419">
    <property type="entry name" value="PLP-binding barrel"/>
    <property type="match status" value="1"/>
</dbReference>
<comment type="cofactor">
    <cofactor evidence="3">
        <name>pyridoxal 5'-phosphate</name>
        <dbReference type="ChEBI" id="CHEBI:597326"/>
    </cofactor>
</comment>